<feature type="compositionally biased region" description="Acidic residues" evidence="1">
    <location>
        <begin position="71"/>
        <end position="85"/>
    </location>
</feature>
<dbReference type="Proteomes" id="UP000179807">
    <property type="component" value="Unassembled WGS sequence"/>
</dbReference>
<name>A0A1J4JGZ3_9EUKA</name>
<evidence type="ECO:0000313" key="2">
    <source>
        <dbReference type="EMBL" id="OHS98414.1"/>
    </source>
</evidence>
<organism evidence="2 3">
    <name type="scientific">Tritrichomonas foetus</name>
    <dbReference type="NCBI Taxonomy" id="1144522"/>
    <lineage>
        <taxon>Eukaryota</taxon>
        <taxon>Metamonada</taxon>
        <taxon>Parabasalia</taxon>
        <taxon>Tritrichomonadida</taxon>
        <taxon>Tritrichomonadidae</taxon>
        <taxon>Tritrichomonas</taxon>
    </lineage>
</organism>
<comment type="caution">
    <text evidence="2">The sequence shown here is derived from an EMBL/GenBank/DDBJ whole genome shotgun (WGS) entry which is preliminary data.</text>
</comment>
<proteinExistence type="predicted"/>
<keyword evidence="3" id="KW-1185">Reference proteome</keyword>
<dbReference type="RefSeq" id="XP_068351551.1">
    <property type="nucleotide sequence ID" value="XM_068510116.1"/>
</dbReference>
<evidence type="ECO:0000256" key="1">
    <source>
        <dbReference type="SAM" id="MobiDB-lite"/>
    </source>
</evidence>
<dbReference type="AlphaFoldDB" id="A0A1J4JGZ3"/>
<gene>
    <name evidence="2" type="ORF">TRFO_35190</name>
</gene>
<sequence length="85" mass="9528">MFRKKESTTPTPQVPFDSSIFSLIQGEARDIIDNRDGKRLTIDQMIQEIEEALSSIGYVDVPPPPRSSDQQDSDSDSSDDIEILD</sequence>
<evidence type="ECO:0000313" key="3">
    <source>
        <dbReference type="Proteomes" id="UP000179807"/>
    </source>
</evidence>
<reference evidence="2" key="1">
    <citation type="submission" date="2016-10" db="EMBL/GenBank/DDBJ databases">
        <authorList>
            <person name="Benchimol M."/>
            <person name="Almeida L.G."/>
            <person name="Vasconcelos A.T."/>
            <person name="Perreira-Neves A."/>
            <person name="Rosa I.A."/>
            <person name="Tasca T."/>
            <person name="Bogo M.R."/>
            <person name="de Souza W."/>
        </authorList>
    </citation>
    <scope>NUCLEOTIDE SEQUENCE [LARGE SCALE GENOMIC DNA]</scope>
    <source>
        <strain evidence="2">K</strain>
    </source>
</reference>
<dbReference type="GeneID" id="94844820"/>
<accession>A0A1J4JGZ3</accession>
<protein>
    <submittedName>
        <fullName evidence="2">Uncharacterized protein</fullName>
    </submittedName>
</protein>
<dbReference type="VEuPathDB" id="TrichDB:TRFO_35190"/>
<feature type="region of interest" description="Disordered" evidence="1">
    <location>
        <begin position="55"/>
        <end position="85"/>
    </location>
</feature>
<dbReference type="EMBL" id="MLAK01001057">
    <property type="protein sequence ID" value="OHS98414.1"/>
    <property type="molecule type" value="Genomic_DNA"/>
</dbReference>